<keyword evidence="2" id="KW-1185">Reference proteome</keyword>
<dbReference type="Gene3D" id="3.90.1140.10">
    <property type="entry name" value="Cyclic phosphodiesterase"/>
    <property type="match status" value="1"/>
</dbReference>
<name>A0A4P6MZZ2_9MICO</name>
<evidence type="ECO:0000313" key="1">
    <source>
        <dbReference type="EMBL" id="QBF47393.1"/>
    </source>
</evidence>
<dbReference type="Proteomes" id="UP000290408">
    <property type="component" value="Chromosome"/>
</dbReference>
<dbReference type="GO" id="GO:0016874">
    <property type="term" value="F:ligase activity"/>
    <property type="evidence" value="ECO:0007669"/>
    <property type="project" value="UniProtKB-KW"/>
</dbReference>
<dbReference type="SUPFAM" id="SSF55144">
    <property type="entry name" value="LigT-like"/>
    <property type="match status" value="1"/>
</dbReference>
<dbReference type="STRING" id="1216970.GCA_001570985_01864"/>
<dbReference type="Pfam" id="PF13563">
    <property type="entry name" value="2_5_RNA_ligase2"/>
    <property type="match status" value="1"/>
</dbReference>
<reference evidence="1 2" key="1">
    <citation type="submission" date="2019-02" db="EMBL/GenBank/DDBJ databases">
        <title>Genomic data mining of an Antarctic deep-sea actinobacterium, Janibacterlimosus P3-3-X1.</title>
        <authorList>
            <person name="Liao L."/>
            <person name="Chen B."/>
        </authorList>
    </citation>
    <scope>NUCLEOTIDE SEQUENCE [LARGE SCALE GENOMIC DNA]</scope>
    <source>
        <strain evidence="1 2">P3-3-X1</strain>
    </source>
</reference>
<evidence type="ECO:0000313" key="2">
    <source>
        <dbReference type="Proteomes" id="UP000290408"/>
    </source>
</evidence>
<dbReference type="RefSeq" id="WP_130630583.1">
    <property type="nucleotide sequence ID" value="NZ_CP036164.1"/>
</dbReference>
<protein>
    <submittedName>
        <fullName evidence="1">2'-5' RNA ligase family protein</fullName>
    </submittedName>
</protein>
<dbReference type="EMBL" id="CP036164">
    <property type="protein sequence ID" value="QBF47393.1"/>
    <property type="molecule type" value="Genomic_DNA"/>
</dbReference>
<dbReference type="InterPro" id="IPR009097">
    <property type="entry name" value="Cyclic_Pdiesterase"/>
</dbReference>
<dbReference type="AlphaFoldDB" id="A0A4P6MZZ2"/>
<proteinExistence type="predicted"/>
<dbReference type="KEGG" id="jli:EXU32_14725"/>
<accession>A0A4P6MZZ2</accession>
<keyword evidence="1" id="KW-0436">Ligase</keyword>
<dbReference type="OrthoDB" id="2082235at2"/>
<sequence>MPGHTVLQLPAPALEGWVRERPRHYDEAFVSADPDFGHAHITALAPFAPSPTAEQLATIAGIAAATAPITVRLSEIGEFPDGIIHLRPEPEGPLRALTEALVVAFPEHPPYEGRFGPSPVPHLTLDAASDGVDVGSTRALLAGLVPVPCMLTELQLAWWESGRCHVMQRWPLRTAG</sequence>
<gene>
    <name evidence="1" type="ORF">EXU32_14725</name>
</gene>
<organism evidence="1 2">
    <name type="scientific">Janibacter limosus</name>
    <dbReference type="NCBI Taxonomy" id="53458"/>
    <lineage>
        <taxon>Bacteria</taxon>
        <taxon>Bacillati</taxon>
        <taxon>Actinomycetota</taxon>
        <taxon>Actinomycetes</taxon>
        <taxon>Micrococcales</taxon>
        <taxon>Intrasporangiaceae</taxon>
        <taxon>Janibacter</taxon>
    </lineage>
</organism>